<name>A0A8J4FN47_9CHLO</name>
<keyword evidence="4" id="KW-0735">Signal-anchor</keyword>
<protein>
    <submittedName>
        <fullName evidence="8">Uncharacterized protein</fullName>
    </submittedName>
</protein>
<dbReference type="AlphaFoldDB" id="A0A8J4FN47"/>
<keyword evidence="9" id="KW-1185">Reference proteome</keyword>
<dbReference type="EMBL" id="BNCP01000014">
    <property type="protein sequence ID" value="GIL78974.1"/>
    <property type="molecule type" value="Genomic_DNA"/>
</dbReference>
<dbReference type="PANTHER" id="PTHR23033:SF50">
    <property type="entry name" value="HEXOSYLTRANSFERASE"/>
    <property type="match status" value="1"/>
</dbReference>
<feature type="region of interest" description="Disordered" evidence="7">
    <location>
        <begin position="461"/>
        <end position="500"/>
    </location>
</feature>
<dbReference type="PANTHER" id="PTHR23033">
    <property type="entry name" value="BETA1,3-GALACTOSYLTRANSFERASE"/>
    <property type="match status" value="1"/>
</dbReference>
<evidence type="ECO:0000313" key="8">
    <source>
        <dbReference type="EMBL" id="GIL78974.1"/>
    </source>
</evidence>
<dbReference type="InterPro" id="IPR026050">
    <property type="entry name" value="C1GALT1/C1GALT1_chp1"/>
</dbReference>
<dbReference type="Gene3D" id="3.90.550.50">
    <property type="match status" value="1"/>
</dbReference>
<accession>A0A8J4FN47</accession>
<evidence type="ECO:0000256" key="6">
    <source>
        <dbReference type="ARBA" id="ARBA00023136"/>
    </source>
</evidence>
<keyword evidence="6" id="KW-0472">Membrane</keyword>
<evidence type="ECO:0000256" key="7">
    <source>
        <dbReference type="SAM" id="MobiDB-lite"/>
    </source>
</evidence>
<evidence type="ECO:0000256" key="4">
    <source>
        <dbReference type="ARBA" id="ARBA00022968"/>
    </source>
</evidence>
<feature type="region of interest" description="Disordered" evidence="7">
    <location>
        <begin position="405"/>
        <end position="446"/>
    </location>
</feature>
<feature type="compositionally biased region" description="Low complexity" evidence="7">
    <location>
        <begin position="434"/>
        <end position="446"/>
    </location>
</feature>
<reference evidence="8" key="1">
    <citation type="journal article" date="2021" name="Proc. Natl. Acad. Sci. U.S.A.">
        <title>Three genomes in the algal genus Volvox reveal the fate of a haploid sex-determining region after a transition to homothallism.</title>
        <authorList>
            <person name="Yamamoto K."/>
            <person name="Hamaji T."/>
            <person name="Kawai-Toyooka H."/>
            <person name="Matsuzaki R."/>
            <person name="Takahashi F."/>
            <person name="Nishimura Y."/>
            <person name="Kawachi M."/>
            <person name="Noguchi H."/>
            <person name="Minakuchi Y."/>
            <person name="Umen J.G."/>
            <person name="Toyoda A."/>
            <person name="Nozaki H."/>
        </authorList>
    </citation>
    <scope>NUCLEOTIDE SEQUENCE</scope>
    <source>
        <strain evidence="8">NIES-3786</strain>
    </source>
</reference>
<dbReference type="GO" id="GO:0016020">
    <property type="term" value="C:membrane"/>
    <property type="evidence" value="ECO:0007669"/>
    <property type="project" value="UniProtKB-SubCell"/>
</dbReference>
<sequence length="766" mass="86415">MDNSSSPYDLRQVPHVHRTTGVLDTLRSVGSYKHKSVNQSLCKHIIQTAEISRFRNYQVIALWRIACSPGEHHVQLRSIWQWRSDAERGRSTGLRLNNYFHNSMKDNCLLFGLVILITLCRESQSANLYGLEYNPEDFVVAQPTCVHRLPLTRVNRLWRGKGIRSFTVLNNTKLVHDLNNDPDSTDNFEAYGYWEDDHVEAGTWRGGNVGDTRAAVTPFLAHLHFGDKYKWMLYGDDDTIFYMTGVLKLLANFDPEQPLAITDNIWFYTQHTNPGAPRCLPCGFNTSTIQTNHTFTPRPACPFCTRALACGTYGPRYRCNESHLASLEAEFGQTVLNSGSGNGSSSGPAAAAANDKHFHDAIRGTAARYAAWMDHHVDLKSRFPEEFRGKPAMDWEMRERSDWPVLGSDYRSDDTAGAETQRRRGRRRRVLQHSNLDSDSDINIDGAAAEYGDDDEAVALDLDLDPTDPDLMNSDPAQGQQPKAGEQEQEQQWQRRRQVRRRLAAWRRPQGVRKKPVAQGFMDGTPWLSAALGKELGGPEDPERQALQLPYPFCARHDERLHGAPAPSCLLSVAGHGGSGIILSVGLMRMIDPEEAIRFIKTQRGCGGGDCLLGRTLWFRMGIGFTDPGTALQYGAGSYEKYCRFIDSNQQLAQIAALSNPMSMLLRRWRDIPRSKPCDHSCVWLFENVVSLHVRAQNRQVNATVLEMVKRIQLHRRAYEWIWEARQDPEVAAGKQTAVRWINGRFGNISLPNITLSSLDELIPGL</sequence>
<evidence type="ECO:0000313" key="9">
    <source>
        <dbReference type="Proteomes" id="UP000747110"/>
    </source>
</evidence>
<proteinExistence type="inferred from homology"/>
<evidence type="ECO:0000256" key="1">
    <source>
        <dbReference type="ARBA" id="ARBA00004606"/>
    </source>
</evidence>
<evidence type="ECO:0000256" key="3">
    <source>
        <dbReference type="ARBA" id="ARBA00022692"/>
    </source>
</evidence>
<comment type="caution">
    <text evidence="8">The sequence shown here is derived from an EMBL/GenBank/DDBJ whole genome shotgun (WGS) entry which is preliminary data.</text>
</comment>
<keyword evidence="5" id="KW-1133">Transmembrane helix</keyword>
<evidence type="ECO:0000256" key="2">
    <source>
        <dbReference type="ARBA" id="ARBA00006462"/>
    </source>
</evidence>
<evidence type="ECO:0000256" key="5">
    <source>
        <dbReference type="ARBA" id="ARBA00022989"/>
    </source>
</evidence>
<comment type="similarity">
    <text evidence="2">Belongs to the glycosyltransferase 31 family. Beta3-Gal-T subfamily.</text>
</comment>
<dbReference type="Proteomes" id="UP000747110">
    <property type="component" value="Unassembled WGS sequence"/>
</dbReference>
<keyword evidence="3" id="KW-0812">Transmembrane</keyword>
<organism evidence="8 9">
    <name type="scientific">Volvox reticuliferus</name>
    <dbReference type="NCBI Taxonomy" id="1737510"/>
    <lineage>
        <taxon>Eukaryota</taxon>
        <taxon>Viridiplantae</taxon>
        <taxon>Chlorophyta</taxon>
        <taxon>core chlorophytes</taxon>
        <taxon>Chlorophyceae</taxon>
        <taxon>CS clade</taxon>
        <taxon>Chlamydomonadales</taxon>
        <taxon>Volvocaceae</taxon>
        <taxon>Volvox</taxon>
    </lineage>
</organism>
<comment type="subcellular location">
    <subcellularLocation>
        <location evidence="1">Membrane</location>
        <topology evidence="1">Single-pass type II membrane protein</topology>
    </subcellularLocation>
</comment>
<gene>
    <name evidence="8" type="ORF">Vretifemale_8362</name>
</gene>
<dbReference type="OrthoDB" id="421979at2759"/>